<sequence>MDTPAKVLSKAQQRKSLSSSRKKRKVLRPTLLNPYRIAWPKLNQEGKEELLAALQLSLEGLSALESSHDRSYKKKYLKLYMETKQQVWKEKGQERAEKKREGQKALHREVRSRLQAWQRELKQETVEQQVTRCGLSINVLREKRFMMVIGVNAVMRAIERDRLAGVIVDGSPTCAPLVTPIVPLCLSRKIPAIALPSLSHVMASSIHVGSCTALGLKRGVEKQGSPLHALYEAVSKCFKQQDLDPGYAISFVSPRVNEGHETEASGISEKDESQPTSDGERLDHLVKNRDSVNQEESKGFAYLHRGDSKQRVFVPRESVFVLGAPTSSCLKSSEKSKESLNSTKGVSIEFRSPTVVNVESGPKVKISKK</sequence>
<protein>
    <submittedName>
        <fullName evidence="2">Uncharacterized protein</fullName>
    </submittedName>
</protein>
<gene>
    <name evidence="2" type="ORF">DSTB1V02_LOCUS5365</name>
</gene>
<proteinExistence type="predicted"/>
<reference evidence="2" key="1">
    <citation type="submission" date="2020-11" db="EMBL/GenBank/DDBJ databases">
        <authorList>
            <person name="Tran Van P."/>
        </authorList>
    </citation>
    <scope>NUCLEOTIDE SEQUENCE</scope>
</reference>
<name>A0A7R8XE38_9CRUS</name>
<dbReference type="PANTHER" id="PTHR46948:SF1">
    <property type="entry name" value="RIBONUCLEASE P PROTEIN SUBUNIT P38"/>
    <property type="match status" value="1"/>
</dbReference>
<dbReference type="Gene3D" id="3.30.1330.30">
    <property type="match status" value="1"/>
</dbReference>
<dbReference type="InterPro" id="IPR029064">
    <property type="entry name" value="Ribosomal_eL30-like_sf"/>
</dbReference>
<dbReference type="Proteomes" id="UP000677054">
    <property type="component" value="Unassembled WGS sequence"/>
</dbReference>
<dbReference type="InterPro" id="IPR042848">
    <property type="entry name" value="Rpp38"/>
</dbReference>
<evidence type="ECO:0000313" key="3">
    <source>
        <dbReference type="Proteomes" id="UP000677054"/>
    </source>
</evidence>
<evidence type="ECO:0000313" key="2">
    <source>
        <dbReference type="EMBL" id="CAD7245492.1"/>
    </source>
</evidence>
<dbReference type="EMBL" id="LR900385">
    <property type="protein sequence ID" value="CAD7245492.1"/>
    <property type="molecule type" value="Genomic_DNA"/>
</dbReference>
<feature type="region of interest" description="Disordered" evidence="1">
    <location>
        <begin position="260"/>
        <end position="279"/>
    </location>
</feature>
<feature type="region of interest" description="Disordered" evidence="1">
    <location>
        <begin position="1"/>
        <end position="25"/>
    </location>
</feature>
<accession>A0A7R8XE38</accession>
<evidence type="ECO:0000256" key="1">
    <source>
        <dbReference type="SAM" id="MobiDB-lite"/>
    </source>
</evidence>
<organism evidence="2">
    <name type="scientific">Darwinula stevensoni</name>
    <dbReference type="NCBI Taxonomy" id="69355"/>
    <lineage>
        <taxon>Eukaryota</taxon>
        <taxon>Metazoa</taxon>
        <taxon>Ecdysozoa</taxon>
        <taxon>Arthropoda</taxon>
        <taxon>Crustacea</taxon>
        <taxon>Oligostraca</taxon>
        <taxon>Ostracoda</taxon>
        <taxon>Podocopa</taxon>
        <taxon>Podocopida</taxon>
        <taxon>Darwinulocopina</taxon>
        <taxon>Darwinuloidea</taxon>
        <taxon>Darwinulidae</taxon>
        <taxon>Darwinula</taxon>
    </lineage>
</organism>
<dbReference type="AlphaFoldDB" id="A0A7R8XE38"/>
<dbReference type="EMBL" id="CAJPEV010000868">
    <property type="protein sequence ID" value="CAG0889190.1"/>
    <property type="molecule type" value="Genomic_DNA"/>
</dbReference>
<dbReference type="GO" id="GO:0000172">
    <property type="term" value="C:ribonuclease MRP complex"/>
    <property type="evidence" value="ECO:0007669"/>
    <property type="project" value="InterPro"/>
</dbReference>
<dbReference type="GO" id="GO:0001682">
    <property type="term" value="P:tRNA 5'-leader removal"/>
    <property type="evidence" value="ECO:0007669"/>
    <property type="project" value="InterPro"/>
</dbReference>
<dbReference type="OrthoDB" id="6372104at2759"/>
<dbReference type="GO" id="GO:0005655">
    <property type="term" value="C:nucleolar ribonuclease P complex"/>
    <property type="evidence" value="ECO:0007669"/>
    <property type="project" value="InterPro"/>
</dbReference>
<dbReference type="GO" id="GO:0004526">
    <property type="term" value="F:ribonuclease P activity"/>
    <property type="evidence" value="ECO:0007669"/>
    <property type="project" value="TreeGrafter"/>
</dbReference>
<dbReference type="GO" id="GO:0001650">
    <property type="term" value="C:fibrillar center"/>
    <property type="evidence" value="ECO:0007669"/>
    <property type="project" value="TreeGrafter"/>
</dbReference>
<dbReference type="PANTHER" id="PTHR46948">
    <property type="entry name" value="RIBONUCLEASE P PROTEIN SUBUNIT P38"/>
    <property type="match status" value="1"/>
</dbReference>
<keyword evidence="3" id="KW-1185">Reference proteome</keyword>
<dbReference type="GO" id="GO:0033204">
    <property type="term" value="F:ribonuclease P RNA binding"/>
    <property type="evidence" value="ECO:0007669"/>
    <property type="project" value="TreeGrafter"/>
</dbReference>